<evidence type="ECO:0000313" key="1">
    <source>
        <dbReference type="EMBL" id="ONG53302.1"/>
    </source>
</evidence>
<name>A0A1V2H2F5_9PROT</name>
<gene>
    <name evidence="1" type="ORF">BKE38_12640</name>
</gene>
<proteinExistence type="predicted"/>
<sequence>MPLSGSQFLAVAQEAPGTTPRPYGLRALLARQAPRSSTGLLARFASGYLLGGIPEPDPVLYSQRSGAMPSAYALTDLITTSRASKASYFDGLGQIREANNNVALLTFDPLTLKSMGLLSQKAATNTCNTRCEGARVGTFAVDGASSTVGALPTGMSAPSNGGLTMEVTRIIPMGDANAVEIRARGIANGDIRMYLASGVAAAEQGDWYSTSGMIMAAAGVQPACSWAIRSLTAFPSNLLGLTRSWQRVRSTRQLNEASPGEARIELRFYLAVGQAYDWTFRFYIPALEKAALCSYAPMLPPVGSPTAPVTRAADLYTITDLARIAFNGLAGTFVFRFWLDSLPLATSTAEQLGLFLTYSSTTSFMRLTGRFNAAVRVEAGSDGTVTLDSGGLVIGENTLAYSFSQERMSLSVNGNDTVSAAWGSVMPPSAADGLRLGDMSTASSRKLNGPIGLFTYAPVETTGADLKAASAAALTM</sequence>
<dbReference type="RefSeq" id="WP_076957717.1">
    <property type="nucleotide sequence ID" value="NZ_MLCO01000105.1"/>
</dbReference>
<dbReference type="OrthoDB" id="7260461at2"/>
<evidence type="ECO:0000313" key="2">
    <source>
        <dbReference type="Proteomes" id="UP000188879"/>
    </source>
</evidence>
<comment type="caution">
    <text evidence="1">The sequence shown here is derived from an EMBL/GenBank/DDBJ whole genome shotgun (WGS) entry which is preliminary data.</text>
</comment>
<protein>
    <submittedName>
        <fullName evidence="1">Uncharacterized protein</fullName>
    </submittedName>
</protein>
<organism evidence="1 2">
    <name type="scientific">Teichococcus deserti</name>
    <dbReference type="NCBI Taxonomy" id="1817963"/>
    <lineage>
        <taxon>Bacteria</taxon>
        <taxon>Pseudomonadati</taxon>
        <taxon>Pseudomonadota</taxon>
        <taxon>Alphaproteobacteria</taxon>
        <taxon>Acetobacterales</taxon>
        <taxon>Roseomonadaceae</taxon>
        <taxon>Roseomonas</taxon>
    </lineage>
</organism>
<dbReference type="EMBL" id="MLCO01000105">
    <property type="protein sequence ID" value="ONG53302.1"/>
    <property type="molecule type" value="Genomic_DNA"/>
</dbReference>
<accession>A0A1V2H2F5</accession>
<reference evidence="1 2" key="1">
    <citation type="submission" date="2016-10" db="EMBL/GenBank/DDBJ databases">
        <title>Draft Genome sequence of Roseomonas sp. strain M3.</title>
        <authorList>
            <person name="Subhash Y."/>
            <person name="Lee S."/>
        </authorList>
    </citation>
    <scope>NUCLEOTIDE SEQUENCE [LARGE SCALE GENOMIC DNA]</scope>
    <source>
        <strain evidence="1 2">M3</strain>
    </source>
</reference>
<dbReference type="AlphaFoldDB" id="A0A1V2H2F5"/>
<dbReference type="Proteomes" id="UP000188879">
    <property type="component" value="Unassembled WGS sequence"/>
</dbReference>
<keyword evidence="2" id="KW-1185">Reference proteome</keyword>